<evidence type="ECO:0000256" key="1">
    <source>
        <dbReference type="SAM" id="MobiDB-lite"/>
    </source>
</evidence>
<dbReference type="EMBL" id="JAUTDP010000001">
    <property type="protein sequence ID" value="KAK3402614.1"/>
    <property type="molecule type" value="Genomic_DNA"/>
</dbReference>
<name>A0AAE0PMT5_SORBR</name>
<feature type="region of interest" description="Disordered" evidence="1">
    <location>
        <begin position="57"/>
        <end position="76"/>
    </location>
</feature>
<comment type="caution">
    <text evidence="2">The sequence shown here is derived from an EMBL/GenBank/DDBJ whole genome shotgun (WGS) entry which is preliminary data.</text>
</comment>
<dbReference type="Proteomes" id="UP001281003">
    <property type="component" value="Unassembled WGS sequence"/>
</dbReference>
<feature type="compositionally biased region" description="Basic and acidic residues" evidence="1">
    <location>
        <begin position="302"/>
        <end position="314"/>
    </location>
</feature>
<sequence>MPCLHLKGAATVVMSLKVGPIAANDWTSRRRRSAKYTSLPSSSSSSKPVFFPAVRQQPQEKHLIDSKASLPPTKRLSHKEQTKPKTCCMFSTTSRWAQRPWLWPALFALWLACGFYLSWSGDAGRWSLTSGSIRGEAEDGTFCEGWLVGSDGAPDRDVLESDRPSPCAEFLSCDFSSPPSWWPGGYTTRSTSGSSYDVGDGGGSDARQKHQVVVVHNHNVSRLVVLELELSDLVCYRERGMLVILNSKNDQALVRRRGWKRDPKNGELLAGGGCVSRRPSVSFCVGVEEKLDSEEFEEKEEKEEKKKSEAKDEGPQTTSWTMYKNNKPLTRRTMRCLISKSPSVPPLDRNAAPSPIAGRVMKSEEQHQTNHFLNHVLECSRAGNLVFGVGLFKEIFEACMESGSAIYLVDLEGVPSVYHFCGQRMCFEGACQESEC</sequence>
<feature type="compositionally biased region" description="Polar residues" evidence="1">
    <location>
        <begin position="315"/>
        <end position="324"/>
    </location>
</feature>
<gene>
    <name evidence="2" type="ORF">B0T20DRAFT_388316</name>
</gene>
<feature type="region of interest" description="Disordered" evidence="1">
    <location>
        <begin position="294"/>
        <end position="324"/>
    </location>
</feature>
<protein>
    <submittedName>
        <fullName evidence="2">Uncharacterized protein</fullName>
    </submittedName>
</protein>
<keyword evidence="3" id="KW-1185">Reference proteome</keyword>
<evidence type="ECO:0000313" key="2">
    <source>
        <dbReference type="EMBL" id="KAK3402614.1"/>
    </source>
</evidence>
<reference evidence="2" key="2">
    <citation type="submission" date="2023-07" db="EMBL/GenBank/DDBJ databases">
        <authorList>
            <consortium name="Lawrence Berkeley National Laboratory"/>
            <person name="Haridas S."/>
            <person name="Hensen N."/>
            <person name="Bonometti L."/>
            <person name="Westerberg I."/>
            <person name="Brannstrom I.O."/>
            <person name="Guillou S."/>
            <person name="Cros-Aarteil S."/>
            <person name="Calhoun S."/>
            <person name="Kuo A."/>
            <person name="Mondo S."/>
            <person name="Pangilinan J."/>
            <person name="Riley R."/>
            <person name="LaButti K."/>
            <person name="Andreopoulos B."/>
            <person name="Lipzen A."/>
            <person name="Chen C."/>
            <person name="Yanf M."/>
            <person name="Daum C."/>
            <person name="Ng V."/>
            <person name="Clum A."/>
            <person name="Steindorff A."/>
            <person name="Ohm R."/>
            <person name="Martin F."/>
            <person name="Silar P."/>
            <person name="Natvig D."/>
            <person name="Lalanne C."/>
            <person name="Gautier V."/>
            <person name="Ament-velasquez S.L."/>
            <person name="Kruys A."/>
            <person name="Hutchinson M.I."/>
            <person name="Powell A.J."/>
            <person name="Barry K."/>
            <person name="Miller A.N."/>
            <person name="Grigoriev I.V."/>
            <person name="Debuchy R."/>
            <person name="Gladieux P."/>
            <person name="Thoren M.H."/>
            <person name="Johannesson H."/>
        </authorList>
    </citation>
    <scope>NUCLEOTIDE SEQUENCE</scope>
    <source>
        <strain evidence="2">FGSC 1904</strain>
    </source>
</reference>
<dbReference type="AlphaFoldDB" id="A0AAE0PMT5"/>
<reference evidence="2" key="1">
    <citation type="journal article" date="2023" name="Mol. Phylogenet. Evol.">
        <title>Genome-scale phylogeny and comparative genomics of the fungal order Sordariales.</title>
        <authorList>
            <person name="Hensen N."/>
            <person name="Bonometti L."/>
            <person name="Westerberg I."/>
            <person name="Brannstrom I.O."/>
            <person name="Guillou S."/>
            <person name="Cros-Aarteil S."/>
            <person name="Calhoun S."/>
            <person name="Haridas S."/>
            <person name="Kuo A."/>
            <person name="Mondo S."/>
            <person name="Pangilinan J."/>
            <person name="Riley R."/>
            <person name="LaButti K."/>
            <person name="Andreopoulos B."/>
            <person name="Lipzen A."/>
            <person name="Chen C."/>
            <person name="Yan M."/>
            <person name="Daum C."/>
            <person name="Ng V."/>
            <person name="Clum A."/>
            <person name="Steindorff A."/>
            <person name="Ohm R.A."/>
            <person name="Martin F."/>
            <person name="Silar P."/>
            <person name="Natvig D.O."/>
            <person name="Lalanne C."/>
            <person name="Gautier V."/>
            <person name="Ament-Velasquez S.L."/>
            <person name="Kruys A."/>
            <person name="Hutchinson M.I."/>
            <person name="Powell A.J."/>
            <person name="Barry K."/>
            <person name="Miller A.N."/>
            <person name="Grigoriev I.V."/>
            <person name="Debuchy R."/>
            <person name="Gladieux P."/>
            <person name="Hiltunen Thoren M."/>
            <person name="Johannesson H."/>
        </authorList>
    </citation>
    <scope>NUCLEOTIDE SEQUENCE</scope>
    <source>
        <strain evidence="2">FGSC 1904</strain>
    </source>
</reference>
<evidence type="ECO:0000313" key="3">
    <source>
        <dbReference type="Proteomes" id="UP001281003"/>
    </source>
</evidence>
<organism evidence="2 3">
    <name type="scientific">Sordaria brevicollis</name>
    <dbReference type="NCBI Taxonomy" id="83679"/>
    <lineage>
        <taxon>Eukaryota</taxon>
        <taxon>Fungi</taxon>
        <taxon>Dikarya</taxon>
        <taxon>Ascomycota</taxon>
        <taxon>Pezizomycotina</taxon>
        <taxon>Sordariomycetes</taxon>
        <taxon>Sordariomycetidae</taxon>
        <taxon>Sordariales</taxon>
        <taxon>Sordariaceae</taxon>
        <taxon>Sordaria</taxon>
    </lineage>
</organism>
<proteinExistence type="predicted"/>
<accession>A0AAE0PMT5</accession>